<evidence type="ECO:0000313" key="1">
    <source>
        <dbReference type="EMBL" id="SVB02171.1"/>
    </source>
</evidence>
<reference evidence="1" key="1">
    <citation type="submission" date="2018-05" db="EMBL/GenBank/DDBJ databases">
        <authorList>
            <person name="Lanie J.A."/>
            <person name="Ng W.-L."/>
            <person name="Kazmierczak K.M."/>
            <person name="Andrzejewski T.M."/>
            <person name="Davidsen T.M."/>
            <person name="Wayne K.J."/>
            <person name="Tettelin H."/>
            <person name="Glass J.I."/>
            <person name="Rusch D."/>
            <person name="Podicherti R."/>
            <person name="Tsui H.-C.T."/>
            <person name="Winkler M.E."/>
        </authorList>
    </citation>
    <scope>NUCLEOTIDE SEQUENCE</scope>
</reference>
<accession>A0A382ALM1</accession>
<evidence type="ECO:0008006" key="2">
    <source>
        <dbReference type="Google" id="ProtNLM"/>
    </source>
</evidence>
<dbReference type="AlphaFoldDB" id="A0A382ALM1"/>
<organism evidence="1">
    <name type="scientific">marine metagenome</name>
    <dbReference type="NCBI Taxonomy" id="408172"/>
    <lineage>
        <taxon>unclassified sequences</taxon>
        <taxon>metagenomes</taxon>
        <taxon>ecological metagenomes</taxon>
    </lineage>
</organism>
<proteinExistence type="predicted"/>
<protein>
    <recommendedName>
        <fullName evidence="2">DUF1802 family protein</fullName>
    </recommendedName>
</protein>
<dbReference type="EMBL" id="UINC01025836">
    <property type="protein sequence ID" value="SVB02171.1"/>
    <property type="molecule type" value="Genomic_DNA"/>
</dbReference>
<feature type="non-terminal residue" evidence="1">
    <location>
        <position position="62"/>
    </location>
</feature>
<dbReference type="InterPro" id="IPR014923">
    <property type="entry name" value="DUF1802"/>
</dbReference>
<name>A0A382ALM1_9ZZZZ</name>
<sequence length="62" mass="7254">MNQLPKSSSIALKEWAVAVEAMARGDQIIILRKGGIHRDDKEFRIVHPEFLFYPTYEHQRSE</sequence>
<dbReference type="Pfam" id="PF08819">
    <property type="entry name" value="DUF1802"/>
    <property type="match status" value="1"/>
</dbReference>
<gene>
    <name evidence="1" type="ORF">METZ01_LOCUS155025</name>
</gene>